<dbReference type="AlphaFoldDB" id="A0A8B6F8F4"/>
<accession>A0A8B6F8F4</accession>
<dbReference type="GO" id="GO:0000462">
    <property type="term" value="P:maturation of SSU-rRNA from tricistronic rRNA transcript (SSU-rRNA, 5.8S rRNA, LSU-rRNA)"/>
    <property type="evidence" value="ECO:0007669"/>
    <property type="project" value="TreeGrafter"/>
</dbReference>
<dbReference type="PANTHER" id="PTHR13237">
    <property type="entry name" value="SOMETHING ABOUT SILENCING PROTEIN 10-RELATED"/>
    <property type="match status" value="1"/>
</dbReference>
<dbReference type="Pfam" id="PF09368">
    <property type="entry name" value="Sas10"/>
    <property type="match status" value="1"/>
</dbReference>
<evidence type="ECO:0000256" key="3">
    <source>
        <dbReference type="ARBA" id="ARBA00023242"/>
    </source>
</evidence>
<comment type="subcellular location">
    <subcellularLocation>
        <location evidence="1">Nucleus</location>
    </subcellularLocation>
</comment>
<protein>
    <submittedName>
        <fullName evidence="5">U3 small nucleolar RNA-associated protein 3</fullName>
    </submittedName>
</protein>
<comment type="similarity">
    <text evidence="2">Belongs to the SAS10 family.</text>
</comment>
<dbReference type="Proteomes" id="UP000596742">
    <property type="component" value="Unassembled WGS sequence"/>
</dbReference>
<proteinExistence type="inferred from homology"/>
<evidence type="ECO:0000256" key="1">
    <source>
        <dbReference type="ARBA" id="ARBA00004123"/>
    </source>
</evidence>
<dbReference type="GO" id="GO:0032040">
    <property type="term" value="C:small-subunit processome"/>
    <property type="evidence" value="ECO:0007669"/>
    <property type="project" value="TreeGrafter"/>
</dbReference>
<sequence length="73" mass="8748">MCDFYLQIEKNKNIQIKKKKEDRNPRVKLRNKFRKAKIRRKGQVREARTEMKRYGGEVSGIRAGIKRSVKLKT</sequence>
<keyword evidence="3" id="KW-0539">Nucleus</keyword>
<dbReference type="EMBL" id="UYJE01006487">
    <property type="protein sequence ID" value="VDI46343.1"/>
    <property type="molecule type" value="Genomic_DNA"/>
</dbReference>
<evidence type="ECO:0000256" key="2">
    <source>
        <dbReference type="ARBA" id="ARBA00010979"/>
    </source>
</evidence>
<gene>
    <name evidence="5" type="ORF">MGAL_10B074013</name>
</gene>
<dbReference type="InterPro" id="IPR018972">
    <property type="entry name" value="Sas10_C_dom"/>
</dbReference>
<evidence type="ECO:0000313" key="6">
    <source>
        <dbReference type="Proteomes" id="UP000596742"/>
    </source>
</evidence>
<reference evidence="5" key="1">
    <citation type="submission" date="2018-11" db="EMBL/GenBank/DDBJ databases">
        <authorList>
            <person name="Alioto T."/>
            <person name="Alioto T."/>
        </authorList>
    </citation>
    <scope>NUCLEOTIDE SEQUENCE</scope>
</reference>
<name>A0A8B6F8F4_MYTGA</name>
<evidence type="ECO:0000313" key="5">
    <source>
        <dbReference type="EMBL" id="VDI46343.1"/>
    </source>
</evidence>
<keyword evidence="6" id="KW-1185">Reference proteome</keyword>
<dbReference type="PANTHER" id="PTHR13237:SF8">
    <property type="entry name" value="SOMETHING ABOUT SILENCING PROTEIN 10"/>
    <property type="match status" value="1"/>
</dbReference>
<organism evidence="5 6">
    <name type="scientific">Mytilus galloprovincialis</name>
    <name type="common">Mediterranean mussel</name>
    <dbReference type="NCBI Taxonomy" id="29158"/>
    <lineage>
        <taxon>Eukaryota</taxon>
        <taxon>Metazoa</taxon>
        <taxon>Spiralia</taxon>
        <taxon>Lophotrochozoa</taxon>
        <taxon>Mollusca</taxon>
        <taxon>Bivalvia</taxon>
        <taxon>Autobranchia</taxon>
        <taxon>Pteriomorphia</taxon>
        <taxon>Mytilida</taxon>
        <taxon>Mytiloidea</taxon>
        <taxon>Mytilidae</taxon>
        <taxon>Mytilinae</taxon>
        <taxon>Mytilus</taxon>
    </lineage>
</organism>
<dbReference type="OrthoDB" id="1924577at2759"/>
<feature type="domain" description="Sas10 C-terminal" evidence="4">
    <location>
        <begin position="7"/>
        <end position="71"/>
    </location>
</feature>
<comment type="caution">
    <text evidence="5">The sequence shown here is derived from an EMBL/GenBank/DDBJ whole genome shotgun (WGS) entry which is preliminary data.</text>
</comment>
<evidence type="ECO:0000259" key="4">
    <source>
        <dbReference type="Pfam" id="PF09368"/>
    </source>
</evidence>